<dbReference type="Gene3D" id="3.40.525.10">
    <property type="entry name" value="CRAL-TRIO lipid binding domain"/>
    <property type="match status" value="1"/>
</dbReference>
<keyword evidence="4" id="KW-0333">Golgi apparatus</keyword>
<dbReference type="PANTHER" id="PTHR45657:SF50">
    <property type="entry name" value="PHOSPHATIDYLINOSITOL_PHOSPHATIDYLCHOLINE TRANSFER PROTEIN SFH11"/>
    <property type="match status" value="1"/>
</dbReference>
<dbReference type="Gene3D" id="1.10.8.20">
    <property type="entry name" value="N-terminal domain of phosphatidylinositol transfer protein sec14p"/>
    <property type="match status" value="1"/>
</dbReference>
<protein>
    <recommendedName>
        <fullName evidence="8">CRAL-TRIO domain-containing protein</fullName>
    </recommendedName>
</protein>
<dbReference type="InterPro" id="IPR036865">
    <property type="entry name" value="CRAL-TRIO_dom_sf"/>
</dbReference>
<evidence type="ECO:0000259" key="8">
    <source>
        <dbReference type="PROSITE" id="PS50191"/>
    </source>
</evidence>
<dbReference type="AlphaFoldDB" id="A0A835N1N3"/>
<keyword evidence="6" id="KW-0175">Coiled coil</keyword>
<dbReference type="PANTHER" id="PTHR45657">
    <property type="entry name" value="CRAL-TRIO DOMAIN-CONTAINING PROTEIN YKL091C-RELATED"/>
    <property type="match status" value="1"/>
</dbReference>
<feature type="coiled-coil region" evidence="6">
    <location>
        <begin position="528"/>
        <end position="562"/>
    </location>
</feature>
<evidence type="ECO:0000256" key="5">
    <source>
        <dbReference type="ARBA" id="ARBA00038020"/>
    </source>
</evidence>
<name>A0A835N1N3_9ROSI</name>
<feature type="region of interest" description="Disordered" evidence="7">
    <location>
        <begin position="40"/>
        <end position="63"/>
    </location>
</feature>
<sequence length="573" mass="65044">MQGGGVLQVANRTETLPGSSLTRVHMLKQNETFREIIILRGNGEGGETSDSKSSQLGKGRTKSFHPPIESHWLLHPSEESIPSSLHQPGIKSMLNYPRKIRNSLKKLGRRKDLRIVLEGVHDTKYEKLVDYFRELLFAEGHLMERQTDYHTLLRQFNAMLVRFLRMRDFDISKAKDTFVKYLKWREEYGVDAILKSTLAFVCKFSRGSFVWNSVQEFKFEEYGEVKKCYPHGYHGVDRNGRPIYIERVGMVDLNSLVQATTVDRFVRYHVSEQEKTLNFRFPACSIAAKRHIASITSILDVKGVGMSNFSKTARYLFVEIQKIDSNYYPEVDKFDRIGSYIVAFMNFDSNWENWHSSSDRCNHAVERCASAIVRICAGLLLSNILLKQMILNRLFIINAGNGFKMLWKALMAFLDTRTLAKIHVLGYDYLSKLLEVIDQSNLPSFLGGNCTCSDYDGCLFSDKGPWKDPEILEMLESASIMEEMYDSEASSDVASEEAMGTAQNRDCSDGGEHDQKTEAAGNTEAQKIHALQVAIMETNKEIQALKTALDSMKTVLDRLEHHIKALGGGSLSS</sequence>
<dbReference type="InterPro" id="IPR001251">
    <property type="entry name" value="CRAL-TRIO_dom"/>
</dbReference>
<evidence type="ECO:0000313" key="10">
    <source>
        <dbReference type="Proteomes" id="UP000657918"/>
    </source>
</evidence>
<comment type="subcellular location">
    <subcellularLocation>
        <location evidence="1">Cell membrane</location>
        <topology evidence="1">Peripheral membrane protein</topology>
    </subcellularLocation>
    <subcellularLocation>
        <location evidence="2">Golgi apparatus membrane</location>
        <topology evidence="2">Peripheral membrane protein</topology>
    </subcellularLocation>
</comment>
<keyword evidence="10" id="KW-1185">Reference proteome</keyword>
<evidence type="ECO:0000256" key="7">
    <source>
        <dbReference type="SAM" id="MobiDB-lite"/>
    </source>
</evidence>
<evidence type="ECO:0000256" key="4">
    <source>
        <dbReference type="ARBA" id="ARBA00023034"/>
    </source>
</evidence>
<dbReference type="GO" id="GO:0000139">
    <property type="term" value="C:Golgi membrane"/>
    <property type="evidence" value="ECO:0007669"/>
    <property type="project" value="UniProtKB-SubCell"/>
</dbReference>
<accession>A0A835N1N3</accession>
<dbReference type="CDD" id="cd00170">
    <property type="entry name" value="SEC14"/>
    <property type="match status" value="1"/>
</dbReference>
<evidence type="ECO:0000256" key="6">
    <source>
        <dbReference type="SAM" id="Coils"/>
    </source>
</evidence>
<reference evidence="9 10" key="1">
    <citation type="submission" date="2020-10" db="EMBL/GenBank/DDBJ databases">
        <title>Plant Genome Project.</title>
        <authorList>
            <person name="Zhang R.-G."/>
        </authorList>
    </citation>
    <scope>NUCLEOTIDE SEQUENCE [LARGE SCALE GENOMIC DNA]</scope>
    <source>
        <strain evidence="9">FAFU-HL-1</strain>
        <tissue evidence="9">Leaf</tissue>
    </source>
</reference>
<dbReference type="GO" id="GO:0005886">
    <property type="term" value="C:plasma membrane"/>
    <property type="evidence" value="ECO:0007669"/>
    <property type="project" value="UniProtKB-SubCell"/>
</dbReference>
<evidence type="ECO:0000313" key="9">
    <source>
        <dbReference type="EMBL" id="KAF9685399.1"/>
    </source>
</evidence>
<dbReference type="PROSITE" id="PS50191">
    <property type="entry name" value="CRAL_TRIO"/>
    <property type="match status" value="1"/>
</dbReference>
<comment type="similarity">
    <text evidence="5">Belongs to the SFH family.</text>
</comment>
<dbReference type="SMART" id="SM01100">
    <property type="entry name" value="CRAL_TRIO_N"/>
    <property type="match status" value="1"/>
</dbReference>
<keyword evidence="3" id="KW-0813">Transport</keyword>
<dbReference type="InterPro" id="IPR036273">
    <property type="entry name" value="CRAL/TRIO_N_dom_sf"/>
</dbReference>
<organism evidence="9 10">
    <name type="scientific">Salix dunnii</name>
    <dbReference type="NCBI Taxonomy" id="1413687"/>
    <lineage>
        <taxon>Eukaryota</taxon>
        <taxon>Viridiplantae</taxon>
        <taxon>Streptophyta</taxon>
        <taxon>Embryophyta</taxon>
        <taxon>Tracheophyta</taxon>
        <taxon>Spermatophyta</taxon>
        <taxon>Magnoliopsida</taxon>
        <taxon>eudicotyledons</taxon>
        <taxon>Gunneridae</taxon>
        <taxon>Pentapetalae</taxon>
        <taxon>rosids</taxon>
        <taxon>fabids</taxon>
        <taxon>Malpighiales</taxon>
        <taxon>Salicaceae</taxon>
        <taxon>Saliceae</taxon>
        <taxon>Salix</taxon>
    </lineage>
</organism>
<comment type="caution">
    <text evidence="9">The sequence shown here is derived from an EMBL/GenBank/DDBJ whole genome shotgun (WGS) entry which is preliminary data.</text>
</comment>
<dbReference type="SUPFAM" id="SSF46938">
    <property type="entry name" value="CRAL/TRIO N-terminal domain"/>
    <property type="match status" value="1"/>
</dbReference>
<feature type="compositionally biased region" description="Basic and acidic residues" evidence="7">
    <location>
        <begin position="506"/>
        <end position="517"/>
    </location>
</feature>
<feature type="region of interest" description="Disordered" evidence="7">
    <location>
        <begin position="491"/>
        <end position="524"/>
    </location>
</feature>
<dbReference type="InterPro" id="IPR051026">
    <property type="entry name" value="PI/PC_transfer"/>
</dbReference>
<dbReference type="OrthoDB" id="1434354at2759"/>
<dbReference type="SUPFAM" id="SSF52087">
    <property type="entry name" value="CRAL/TRIO domain"/>
    <property type="match status" value="2"/>
</dbReference>
<dbReference type="SMART" id="SM00516">
    <property type="entry name" value="SEC14"/>
    <property type="match status" value="1"/>
</dbReference>
<proteinExistence type="inferred from homology"/>
<dbReference type="InterPro" id="IPR011074">
    <property type="entry name" value="CRAL/TRIO_N_dom"/>
</dbReference>
<dbReference type="Pfam" id="PF00650">
    <property type="entry name" value="CRAL_TRIO"/>
    <property type="match status" value="2"/>
</dbReference>
<dbReference type="Proteomes" id="UP000657918">
    <property type="component" value="Unassembled WGS sequence"/>
</dbReference>
<keyword evidence="3" id="KW-0653">Protein transport</keyword>
<evidence type="ECO:0000256" key="1">
    <source>
        <dbReference type="ARBA" id="ARBA00004202"/>
    </source>
</evidence>
<dbReference type="GO" id="GO:0015031">
    <property type="term" value="P:protein transport"/>
    <property type="evidence" value="ECO:0007669"/>
    <property type="project" value="UniProtKB-KW"/>
</dbReference>
<dbReference type="EMBL" id="JADGMS010000003">
    <property type="protein sequence ID" value="KAF9685399.1"/>
    <property type="molecule type" value="Genomic_DNA"/>
</dbReference>
<feature type="domain" description="CRAL-TRIO" evidence="8">
    <location>
        <begin position="221"/>
        <end position="454"/>
    </location>
</feature>
<evidence type="ECO:0000256" key="3">
    <source>
        <dbReference type="ARBA" id="ARBA00022927"/>
    </source>
</evidence>
<gene>
    <name evidence="9" type="ORF">SADUNF_Sadunf03G0050600</name>
</gene>
<evidence type="ECO:0000256" key="2">
    <source>
        <dbReference type="ARBA" id="ARBA00004395"/>
    </source>
</evidence>